<dbReference type="InterPro" id="IPR051224">
    <property type="entry name" value="NiCoT_RcnA"/>
</dbReference>
<feature type="transmembrane region" description="Helical" evidence="13">
    <location>
        <begin position="436"/>
        <end position="460"/>
    </location>
</feature>
<evidence type="ECO:0000256" key="5">
    <source>
        <dbReference type="ARBA" id="ARBA00022475"/>
    </source>
</evidence>
<evidence type="ECO:0000256" key="2">
    <source>
        <dbReference type="ARBA" id="ARBA00004651"/>
    </source>
</evidence>
<dbReference type="GO" id="GO:0032025">
    <property type="term" value="P:response to cobalt ion"/>
    <property type="evidence" value="ECO:0007669"/>
    <property type="project" value="TreeGrafter"/>
</dbReference>
<dbReference type="GO" id="GO:0006824">
    <property type="term" value="P:cobalt ion transport"/>
    <property type="evidence" value="ECO:0007669"/>
    <property type="project" value="UniProtKB-KW"/>
</dbReference>
<dbReference type="Pfam" id="PF03824">
    <property type="entry name" value="NicO"/>
    <property type="match status" value="1"/>
</dbReference>
<keyword evidence="3" id="KW-0171">Cobalt transport</keyword>
<gene>
    <name evidence="15" type="ORF">CCV52592_0096</name>
</gene>
<dbReference type="RefSeq" id="WP_011991693.1">
    <property type="nucleotide sequence ID" value="NC_009715.2"/>
</dbReference>
<evidence type="ECO:0000256" key="10">
    <source>
        <dbReference type="ARBA" id="ARBA00023112"/>
    </source>
</evidence>
<evidence type="ECO:0000256" key="4">
    <source>
        <dbReference type="ARBA" id="ARBA00022448"/>
    </source>
</evidence>
<dbReference type="STRING" id="360105.CCV52592_0096"/>
<evidence type="ECO:0000256" key="14">
    <source>
        <dbReference type="SAM" id="SignalP"/>
    </source>
</evidence>
<dbReference type="InterPro" id="IPR010412">
    <property type="entry name" value="DUF1007"/>
</dbReference>
<accession>A7GW25</accession>
<feature type="chain" id="PRO_5002707454" evidence="14">
    <location>
        <begin position="31"/>
        <end position="505"/>
    </location>
</feature>
<name>A7GW25_CAMC5</name>
<keyword evidence="14" id="KW-0732">Signal</keyword>
<keyword evidence="5" id="KW-1003">Cell membrane</keyword>
<proteinExistence type="predicted"/>
<feature type="signal peptide" evidence="14">
    <location>
        <begin position="1"/>
        <end position="30"/>
    </location>
</feature>
<dbReference type="GO" id="GO:0005886">
    <property type="term" value="C:plasma membrane"/>
    <property type="evidence" value="ECO:0007669"/>
    <property type="project" value="UniProtKB-SubCell"/>
</dbReference>
<keyword evidence="11 13" id="KW-0472">Membrane</keyword>
<protein>
    <submittedName>
        <fullName evidence="15">Metal ion ABC transporter, permease protein</fullName>
    </submittedName>
</protein>
<dbReference type="AlphaFoldDB" id="A7GW25"/>
<dbReference type="PROSITE" id="PS00018">
    <property type="entry name" value="EF_HAND_1"/>
    <property type="match status" value="1"/>
</dbReference>
<dbReference type="PANTHER" id="PTHR40659">
    <property type="entry name" value="NICKEL/COBALT EFFLUX SYSTEM RCNA"/>
    <property type="match status" value="1"/>
</dbReference>
<dbReference type="OrthoDB" id="9812956at2"/>
<evidence type="ECO:0000256" key="12">
    <source>
        <dbReference type="ARBA" id="ARBA00023285"/>
    </source>
</evidence>
<keyword evidence="7 13" id="KW-0812">Transmembrane</keyword>
<dbReference type="GO" id="GO:0015099">
    <property type="term" value="F:nickel cation transmembrane transporter activity"/>
    <property type="evidence" value="ECO:0007669"/>
    <property type="project" value="InterPro"/>
</dbReference>
<evidence type="ECO:0000256" key="13">
    <source>
        <dbReference type="SAM" id="Phobius"/>
    </source>
</evidence>
<feature type="transmembrane region" description="Helical" evidence="13">
    <location>
        <begin position="325"/>
        <end position="346"/>
    </location>
</feature>
<dbReference type="Pfam" id="PF06226">
    <property type="entry name" value="DUF1007"/>
    <property type="match status" value="1"/>
</dbReference>
<keyword evidence="12" id="KW-0170">Cobalt</keyword>
<organism evidence="15 16">
    <name type="scientific">Campylobacter curvus (strain 525.92)</name>
    <dbReference type="NCBI Taxonomy" id="360105"/>
    <lineage>
        <taxon>Bacteria</taxon>
        <taxon>Pseudomonadati</taxon>
        <taxon>Campylobacterota</taxon>
        <taxon>Epsilonproteobacteria</taxon>
        <taxon>Campylobacterales</taxon>
        <taxon>Campylobacteraceae</taxon>
        <taxon>Campylobacter</taxon>
    </lineage>
</organism>
<feature type="transmembrane region" description="Helical" evidence="13">
    <location>
        <begin position="288"/>
        <end position="313"/>
    </location>
</feature>
<keyword evidence="8 13" id="KW-1133">Transmembrane helix</keyword>
<evidence type="ECO:0000256" key="6">
    <source>
        <dbReference type="ARBA" id="ARBA00022596"/>
    </source>
</evidence>
<dbReference type="EMBL" id="CP000767">
    <property type="protein sequence ID" value="EAT99514.2"/>
    <property type="molecule type" value="Genomic_DNA"/>
</dbReference>
<evidence type="ECO:0000256" key="9">
    <source>
        <dbReference type="ARBA" id="ARBA00023065"/>
    </source>
</evidence>
<keyword evidence="9" id="KW-0406">Ion transport</keyword>
<feature type="transmembrane region" description="Helical" evidence="13">
    <location>
        <begin position="246"/>
        <end position="267"/>
    </location>
</feature>
<dbReference type="PANTHER" id="PTHR40659:SF1">
    <property type="entry name" value="NICKEL_COBALT EFFLUX SYSTEM RCNA"/>
    <property type="match status" value="1"/>
</dbReference>
<sequence>MLVRVLLLSLVYLQAFGCALCSLYSPTAHVNTAFEVKQNKISAIKFTWTFSENFSQLMQQNFDLNSDKKIDDNELRQIRLNLLDYLVPRHFLVDIEHFYKDENATKLKLNLRDYKLYFDEGRLKFNLAFNTDLPIKNDYVISVEIFDKEGYFNFKFLDSDAFKISPKVWVIPNPNSNVIFYTLSTEQSAKEHNEKPSLSAVVKQQNEHADIDAIDEQKFDSVTRASLGFLDELKQLLRQNSETFKFASFSFMLLCSFIYGFLHAAGAGHGKMLTGSYFAATGGSYIKAALFSLKIGFLHVIGAFLFVCLMFALLSGVSAGYTKDAGRITTVASAIVIIAISLYMFYKKLKFYTSKPTTGRNSYIFDVLKNGTPDATRAKMKFQPAAHAAQCGCNLCAQKKAGPKSYHEWLVAAAAALIPCPGTILVFVLAHELGSYFAGFMSGVFMALGMSAIIFIAAVFGAKLNQNAFSKLNHFKIYAEFLALAVMLGLGVFILFTTTTQVSVF</sequence>
<evidence type="ECO:0000313" key="15">
    <source>
        <dbReference type="EMBL" id="EAT99514.2"/>
    </source>
</evidence>
<reference evidence="15" key="1">
    <citation type="submission" date="2016-07" db="EMBL/GenBank/DDBJ databases">
        <title>Comparative genomics of the Campylobacter concisus group.</title>
        <authorList>
            <person name="Miller W.G."/>
            <person name="Yee E."/>
            <person name="Chapman M.H."/>
            <person name="Huynh S."/>
            <person name="Bono J.L."/>
            <person name="On S.L.W."/>
            <person name="StLeger J."/>
            <person name="Foster G."/>
            <person name="Parker C.T."/>
        </authorList>
    </citation>
    <scope>NUCLEOTIDE SEQUENCE</scope>
    <source>
        <strain evidence="15">525.92</strain>
    </source>
</reference>
<dbReference type="InterPro" id="IPR011541">
    <property type="entry name" value="Ni/Co_transpt_high_affinity"/>
</dbReference>
<evidence type="ECO:0000256" key="3">
    <source>
        <dbReference type="ARBA" id="ARBA00022426"/>
    </source>
</evidence>
<dbReference type="GO" id="GO:0046583">
    <property type="term" value="F:monoatomic cation efflux transmembrane transporter activity"/>
    <property type="evidence" value="ECO:0007669"/>
    <property type="project" value="TreeGrafter"/>
</dbReference>
<feature type="transmembrane region" description="Helical" evidence="13">
    <location>
        <begin position="481"/>
        <end position="504"/>
    </location>
</feature>
<keyword evidence="6" id="KW-0533">Nickel</keyword>
<evidence type="ECO:0000256" key="7">
    <source>
        <dbReference type="ARBA" id="ARBA00022692"/>
    </source>
</evidence>
<dbReference type="GO" id="GO:0010045">
    <property type="term" value="P:response to nickel cation"/>
    <property type="evidence" value="ECO:0007669"/>
    <property type="project" value="TreeGrafter"/>
</dbReference>
<comment type="subcellular location">
    <subcellularLocation>
        <location evidence="2">Cell membrane</location>
        <topology evidence="2">Multi-pass membrane protein</topology>
    </subcellularLocation>
</comment>
<evidence type="ECO:0000313" key="16">
    <source>
        <dbReference type="Proteomes" id="UP000006380"/>
    </source>
</evidence>
<evidence type="ECO:0000256" key="11">
    <source>
        <dbReference type="ARBA" id="ARBA00023136"/>
    </source>
</evidence>
<dbReference type="HOGENOM" id="CLU_573339_0_0_7"/>
<keyword evidence="4" id="KW-0813">Transport</keyword>
<evidence type="ECO:0000256" key="1">
    <source>
        <dbReference type="ARBA" id="ARBA00002510"/>
    </source>
</evidence>
<keyword evidence="10" id="KW-0921">Nickel transport</keyword>
<dbReference type="InterPro" id="IPR018247">
    <property type="entry name" value="EF_Hand_1_Ca_BS"/>
</dbReference>
<feature type="transmembrane region" description="Helical" evidence="13">
    <location>
        <begin position="409"/>
        <end position="430"/>
    </location>
</feature>
<dbReference type="KEGG" id="ccv:CCV52592_0096"/>
<evidence type="ECO:0000256" key="8">
    <source>
        <dbReference type="ARBA" id="ARBA00022989"/>
    </source>
</evidence>
<dbReference type="Proteomes" id="UP000006380">
    <property type="component" value="Chromosome"/>
</dbReference>
<comment type="function">
    <text evidence="1">Efflux system for nickel and cobalt.</text>
</comment>
<keyword evidence="16" id="KW-1185">Reference proteome</keyword>